<evidence type="ECO:0000256" key="3">
    <source>
        <dbReference type="ARBA" id="ARBA00019010"/>
    </source>
</evidence>
<dbReference type="EMBL" id="CP038254">
    <property type="protein sequence ID" value="QBR83293.1"/>
    <property type="molecule type" value="Genomic_DNA"/>
</dbReference>
<dbReference type="PANTHER" id="PTHR33540:SF2">
    <property type="entry name" value="TRNA THREONYLCARBAMOYLADENOSINE BIOSYNTHESIS PROTEIN TSAE"/>
    <property type="match status" value="1"/>
</dbReference>
<dbReference type="GO" id="GO:0046872">
    <property type="term" value="F:metal ion binding"/>
    <property type="evidence" value="ECO:0007669"/>
    <property type="project" value="UniProtKB-KW"/>
</dbReference>
<evidence type="ECO:0000256" key="9">
    <source>
        <dbReference type="ARBA" id="ARBA00022842"/>
    </source>
</evidence>
<evidence type="ECO:0000256" key="7">
    <source>
        <dbReference type="ARBA" id="ARBA00022741"/>
    </source>
</evidence>
<dbReference type="Proteomes" id="UP000295517">
    <property type="component" value="Chromosome"/>
</dbReference>
<comment type="subcellular location">
    <subcellularLocation>
        <location evidence="1">Cytoplasm</location>
    </subcellularLocation>
</comment>
<evidence type="ECO:0000256" key="6">
    <source>
        <dbReference type="ARBA" id="ARBA00022723"/>
    </source>
</evidence>
<dbReference type="SUPFAM" id="SSF52540">
    <property type="entry name" value="P-loop containing nucleoside triphosphate hydrolases"/>
    <property type="match status" value="1"/>
</dbReference>
<evidence type="ECO:0000256" key="2">
    <source>
        <dbReference type="ARBA" id="ARBA00007599"/>
    </source>
</evidence>
<gene>
    <name evidence="11" type="primary">tsaE</name>
    <name evidence="11" type="ORF">E3983_02295</name>
</gene>
<accession>A0AAX1EDT9</accession>
<keyword evidence="5" id="KW-0819">tRNA processing</keyword>
<dbReference type="AlphaFoldDB" id="A0AAX1EDT9"/>
<evidence type="ECO:0000256" key="5">
    <source>
        <dbReference type="ARBA" id="ARBA00022694"/>
    </source>
</evidence>
<dbReference type="Pfam" id="PF02367">
    <property type="entry name" value="TsaE"/>
    <property type="match status" value="1"/>
</dbReference>
<reference evidence="11 12" key="1">
    <citation type="submission" date="2019-03" db="EMBL/GenBank/DDBJ databases">
        <title>Diverse conjugative elements silence natural transformation in Legionella species.</title>
        <authorList>
            <person name="Durieux I."/>
            <person name="Ginevra C."/>
            <person name="Attaiech L."/>
            <person name="Picq K."/>
            <person name="Juan P.A."/>
            <person name="Jarraud S."/>
            <person name="Charpentier X."/>
        </authorList>
    </citation>
    <scope>NUCLEOTIDE SEQUENCE [LARGE SCALE GENOMIC DNA]</scope>
    <source>
        <strain evidence="11 12">HL-0427-4011</strain>
    </source>
</reference>
<dbReference type="InterPro" id="IPR003442">
    <property type="entry name" value="T6A_TsaE"/>
</dbReference>
<evidence type="ECO:0000313" key="12">
    <source>
        <dbReference type="Proteomes" id="UP000295517"/>
    </source>
</evidence>
<dbReference type="NCBIfam" id="TIGR00150">
    <property type="entry name" value="T6A_YjeE"/>
    <property type="match status" value="1"/>
</dbReference>
<keyword evidence="8" id="KW-0067">ATP-binding</keyword>
<organism evidence="11 12">
    <name type="scientific">Legionella israelensis</name>
    <dbReference type="NCBI Taxonomy" id="454"/>
    <lineage>
        <taxon>Bacteria</taxon>
        <taxon>Pseudomonadati</taxon>
        <taxon>Pseudomonadota</taxon>
        <taxon>Gammaproteobacteria</taxon>
        <taxon>Legionellales</taxon>
        <taxon>Legionellaceae</taxon>
        <taxon>Legionella</taxon>
    </lineage>
</organism>
<name>A0AAX1EDT9_9GAMM</name>
<dbReference type="GO" id="GO:0005737">
    <property type="term" value="C:cytoplasm"/>
    <property type="evidence" value="ECO:0007669"/>
    <property type="project" value="UniProtKB-SubCell"/>
</dbReference>
<dbReference type="RefSeq" id="WP_135059709.1">
    <property type="nucleotide sequence ID" value="NZ_CP038254.1"/>
</dbReference>
<evidence type="ECO:0000256" key="8">
    <source>
        <dbReference type="ARBA" id="ARBA00022840"/>
    </source>
</evidence>
<protein>
    <recommendedName>
        <fullName evidence="3">tRNA threonylcarbamoyladenosine biosynthesis protein TsaE</fullName>
    </recommendedName>
    <alternativeName>
        <fullName evidence="10">t(6)A37 threonylcarbamoyladenosine biosynthesis protein TsaE</fullName>
    </alternativeName>
</protein>
<evidence type="ECO:0000256" key="4">
    <source>
        <dbReference type="ARBA" id="ARBA00022490"/>
    </source>
</evidence>
<dbReference type="InterPro" id="IPR027417">
    <property type="entry name" value="P-loop_NTPase"/>
</dbReference>
<keyword evidence="4" id="KW-0963">Cytoplasm</keyword>
<keyword evidence="6" id="KW-0479">Metal-binding</keyword>
<evidence type="ECO:0000313" key="11">
    <source>
        <dbReference type="EMBL" id="QBR83293.1"/>
    </source>
</evidence>
<dbReference type="Gene3D" id="3.40.50.300">
    <property type="entry name" value="P-loop containing nucleotide triphosphate hydrolases"/>
    <property type="match status" value="1"/>
</dbReference>
<sequence length="161" mass="18172">MTRSALRTVWKQTLSNEDSSRTFGKKLANCLLPSAVLAFSGELGTGKTTIIRAMLRALGVASAIKSPTFSLVESYQCQSLQIHHFDLYRIQDEEELEYIGFREYFSEDAICCIEWPEKASNLFIHTDLQFDLKIKETGREMRIKALSVLGERILTCLTGGL</sequence>
<dbReference type="GO" id="GO:0005524">
    <property type="term" value="F:ATP binding"/>
    <property type="evidence" value="ECO:0007669"/>
    <property type="project" value="UniProtKB-KW"/>
</dbReference>
<evidence type="ECO:0000256" key="10">
    <source>
        <dbReference type="ARBA" id="ARBA00032441"/>
    </source>
</evidence>
<dbReference type="GO" id="GO:0002949">
    <property type="term" value="P:tRNA threonylcarbamoyladenosine modification"/>
    <property type="evidence" value="ECO:0007669"/>
    <property type="project" value="InterPro"/>
</dbReference>
<keyword evidence="7" id="KW-0547">Nucleotide-binding</keyword>
<comment type="similarity">
    <text evidence="2">Belongs to the TsaE family.</text>
</comment>
<keyword evidence="9" id="KW-0460">Magnesium</keyword>
<proteinExistence type="inferred from homology"/>
<dbReference type="PANTHER" id="PTHR33540">
    <property type="entry name" value="TRNA THREONYLCARBAMOYLADENOSINE BIOSYNTHESIS PROTEIN TSAE"/>
    <property type="match status" value="1"/>
</dbReference>
<evidence type="ECO:0000256" key="1">
    <source>
        <dbReference type="ARBA" id="ARBA00004496"/>
    </source>
</evidence>